<evidence type="ECO:0000259" key="1">
    <source>
        <dbReference type="PROSITE" id="PS51029"/>
    </source>
</evidence>
<sequence length="159" mass="17649">MRNKLVAVGTDIEMLHSHFVFVTKEYSCLNSHEKKGCHYGEREGCSDKGKVRGAAVVVGAVLVQPVVVEEKVSRGAGCSEALIESVRNHHVIYDLGNRNHFKQDAIDQCWAAIAGELKQFGLSADNCRKVFKNIRDVYQKQRNKCAALTSGAPESYILR</sequence>
<keyword evidence="2" id="KW-1185">Reference proteome</keyword>
<name>A0A915K4T9_ROMCU</name>
<dbReference type="GO" id="GO:0005634">
    <property type="term" value="C:nucleus"/>
    <property type="evidence" value="ECO:0007669"/>
    <property type="project" value="TreeGrafter"/>
</dbReference>
<dbReference type="AlphaFoldDB" id="A0A915K4T9"/>
<evidence type="ECO:0000313" key="3">
    <source>
        <dbReference type="WBParaSite" id="nRc.2.0.1.t33736-RA"/>
    </source>
</evidence>
<dbReference type="PROSITE" id="PS51029">
    <property type="entry name" value="MADF"/>
    <property type="match status" value="1"/>
</dbReference>
<dbReference type="GO" id="GO:0006357">
    <property type="term" value="P:regulation of transcription by RNA polymerase II"/>
    <property type="evidence" value="ECO:0007669"/>
    <property type="project" value="TreeGrafter"/>
</dbReference>
<feature type="domain" description="MADF" evidence="1">
    <location>
        <begin position="81"/>
        <end position="159"/>
    </location>
</feature>
<organism evidence="2 3">
    <name type="scientific">Romanomermis culicivorax</name>
    <name type="common">Nematode worm</name>
    <dbReference type="NCBI Taxonomy" id="13658"/>
    <lineage>
        <taxon>Eukaryota</taxon>
        <taxon>Metazoa</taxon>
        <taxon>Ecdysozoa</taxon>
        <taxon>Nematoda</taxon>
        <taxon>Enoplea</taxon>
        <taxon>Dorylaimia</taxon>
        <taxon>Mermithida</taxon>
        <taxon>Mermithoidea</taxon>
        <taxon>Mermithidae</taxon>
        <taxon>Romanomermis</taxon>
    </lineage>
</organism>
<dbReference type="PANTHER" id="PTHR12243">
    <property type="entry name" value="MADF DOMAIN TRANSCRIPTION FACTOR"/>
    <property type="match status" value="1"/>
</dbReference>
<accession>A0A915K4T9</accession>
<protein>
    <submittedName>
        <fullName evidence="3">MADF domain-containing protein</fullName>
    </submittedName>
</protein>
<evidence type="ECO:0000313" key="2">
    <source>
        <dbReference type="Proteomes" id="UP000887565"/>
    </source>
</evidence>
<dbReference type="SMART" id="SM00595">
    <property type="entry name" value="MADF"/>
    <property type="match status" value="1"/>
</dbReference>
<dbReference type="WBParaSite" id="nRc.2.0.1.t33736-RA">
    <property type="protein sequence ID" value="nRc.2.0.1.t33736-RA"/>
    <property type="gene ID" value="nRc.2.0.1.g33736"/>
</dbReference>
<dbReference type="InterPro" id="IPR006578">
    <property type="entry name" value="MADF-dom"/>
</dbReference>
<dbReference type="Pfam" id="PF10545">
    <property type="entry name" value="MADF_DNA_bdg"/>
    <property type="match status" value="1"/>
</dbReference>
<proteinExistence type="predicted"/>
<dbReference type="InterPro" id="IPR039353">
    <property type="entry name" value="TF_Adf1"/>
</dbReference>
<dbReference type="PANTHER" id="PTHR12243:SF67">
    <property type="entry name" value="COREPRESSOR OF PANGOLIN, ISOFORM A-RELATED"/>
    <property type="match status" value="1"/>
</dbReference>
<dbReference type="Proteomes" id="UP000887565">
    <property type="component" value="Unplaced"/>
</dbReference>
<dbReference type="GO" id="GO:0005667">
    <property type="term" value="C:transcription regulator complex"/>
    <property type="evidence" value="ECO:0007669"/>
    <property type="project" value="TreeGrafter"/>
</dbReference>
<reference evidence="3" key="1">
    <citation type="submission" date="2022-11" db="UniProtKB">
        <authorList>
            <consortium name="WormBaseParasite"/>
        </authorList>
    </citation>
    <scope>IDENTIFICATION</scope>
</reference>